<name>A0ABR0B034_9CRUS</name>
<dbReference type="Proteomes" id="UP001234178">
    <property type="component" value="Unassembled WGS sequence"/>
</dbReference>
<evidence type="ECO:0000313" key="2">
    <source>
        <dbReference type="EMBL" id="KAK4030733.1"/>
    </source>
</evidence>
<accession>A0ABR0B034</accession>
<feature type="region of interest" description="Disordered" evidence="1">
    <location>
        <begin position="60"/>
        <end position="103"/>
    </location>
</feature>
<evidence type="ECO:0000256" key="1">
    <source>
        <dbReference type="SAM" id="MobiDB-lite"/>
    </source>
</evidence>
<evidence type="ECO:0000313" key="3">
    <source>
        <dbReference type="Proteomes" id="UP001234178"/>
    </source>
</evidence>
<comment type="caution">
    <text evidence="2">The sequence shown here is derived from an EMBL/GenBank/DDBJ whole genome shotgun (WGS) entry which is preliminary data.</text>
</comment>
<protein>
    <submittedName>
        <fullName evidence="2">Uncharacterized protein</fullName>
    </submittedName>
</protein>
<reference evidence="2 3" key="1">
    <citation type="journal article" date="2023" name="Nucleic Acids Res.">
        <title>The hologenome of Daphnia magna reveals possible DNA methylation and microbiome-mediated evolution of the host genome.</title>
        <authorList>
            <person name="Chaturvedi A."/>
            <person name="Li X."/>
            <person name="Dhandapani V."/>
            <person name="Marshall H."/>
            <person name="Kissane S."/>
            <person name="Cuenca-Cambronero M."/>
            <person name="Asole G."/>
            <person name="Calvet F."/>
            <person name="Ruiz-Romero M."/>
            <person name="Marangio P."/>
            <person name="Guigo R."/>
            <person name="Rago D."/>
            <person name="Mirbahai L."/>
            <person name="Eastwood N."/>
            <person name="Colbourne J.K."/>
            <person name="Zhou J."/>
            <person name="Mallon E."/>
            <person name="Orsini L."/>
        </authorList>
    </citation>
    <scope>NUCLEOTIDE SEQUENCE [LARGE SCALE GENOMIC DNA]</scope>
    <source>
        <strain evidence="2">LRV0_1</strain>
    </source>
</reference>
<organism evidence="2 3">
    <name type="scientific">Daphnia magna</name>
    <dbReference type="NCBI Taxonomy" id="35525"/>
    <lineage>
        <taxon>Eukaryota</taxon>
        <taxon>Metazoa</taxon>
        <taxon>Ecdysozoa</taxon>
        <taxon>Arthropoda</taxon>
        <taxon>Crustacea</taxon>
        <taxon>Branchiopoda</taxon>
        <taxon>Diplostraca</taxon>
        <taxon>Cladocera</taxon>
        <taxon>Anomopoda</taxon>
        <taxon>Daphniidae</taxon>
        <taxon>Daphnia</taxon>
    </lineage>
</organism>
<dbReference type="EMBL" id="JAOYFB010000039">
    <property type="protein sequence ID" value="KAK4030733.1"/>
    <property type="molecule type" value="Genomic_DNA"/>
</dbReference>
<keyword evidence="3" id="KW-1185">Reference proteome</keyword>
<proteinExistence type="predicted"/>
<sequence>MNVDILFTLPAVGNIPRSQHPTTRAGRRTRLPSRFISYDLGGPRYNCDVLMDGGGHYGGLNLPQAKDVLEKPPRRLPPQQKKEEKEKGEEGKEEKKKEGEEIAIEEEEDIIILEVDPDDLNVLYHEL</sequence>
<feature type="compositionally biased region" description="Basic and acidic residues" evidence="1">
    <location>
        <begin position="80"/>
        <end position="100"/>
    </location>
</feature>
<gene>
    <name evidence="2" type="ORF">OUZ56_024072</name>
</gene>